<evidence type="ECO:0000256" key="1">
    <source>
        <dbReference type="SAM" id="MobiDB-lite"/>
    </source>
</evidence>
<proteinExistence type="predicted"/>
<feature type="compositionally biased region" description="Basic and acidic residues" evidence="1">
    <location>
        <begin position="168"/>
        <end position="193"/>
    </location>
</feature>
<feature type="transmembrane region" description="Helical" evidence="2">
    <location>
        <begin position="120"/>
        <end position="146"/>
    </location>
</feature>
<evidence type="ECO:0000313" key="4">
    <source>
        <dbReference type="Proteomes" id="UP000277580"/>
    </source>
</evidence>
<organism evidence="3 4">
    <name type="scientific">Morchella conica CCBAS932</name>
    <dbReference type="NCBI Taxonomy" id="1392247"/>
    <lineage>
        <taxon>Eukaryota</taxon>
        <taxon>Fungi</taxon>
        <taxon>Dikarya</taxon>
        <taxon>Ascomycota</taxon>
        <taxon>Pezizomycotina</taxon>
        <taxon>Pezizomycetes</taxon>
        <taxon>Pezizales</taxon>
        <taxon>Morchellaceae</taxon>
        <taxon>Morchella</taxon>
    </lineage>
</organism>
<keyword evidence="2" id="KW-1133">Transmembrane helix</keyword>
<dbReference type="EMBL" id="ML119179">
    <property type="protein sequence ID" value="RPB07573.1"/>
    <property type="molecule type" value="Genomic_DNA"/>
</dbReference>
<feature type="non-terminal residue" evidence="3">
    <location>
        <position position="274"/>
    </location>
</feature>
<gene>
    <name evidence="3" type="ORF">P167DRAFT_539994</name>
</gene>
<reference evidence="3 4" key="1">
    <citation type="journal article" date="2018" name="Nat. Ecol. Evol.">
        <title>Pezizomycetes genomes reveal the molecular basis of ectomycorrhizal truffle lifestyle.</title>
        <authorList>
            <person name="Murat C."/>
            <person name="Payen T."/>
            <person name="Noel B."/>
            <person name="Kuo A."/>
            <person name="Morin E."/>
            <person name="Chen J."/>
            <person name="Kohler A."/>
            <person name="Krizsan K."/>
            <person name="Balestrini R."/>
            <person name="Da Silva C."/>
            <person name="Montanini B."/>
            <person name="Hainaut M."/>
            <person name="Levati E."/>
            <person name="Barry K.W."/>
            <person name="Belfiori B."/>
            <person name="Cichocki N."/>
            <person name="Clum A."/>
            <person name="Dockter R.B."/>
            <person name="Fauchery L."/>
            <person name="Guy J."/>
            <person name="Iotti M."/>
            <person name="Le Tacon F."/>
            <person name="Lindquist E.A."/>
            <person name="Lipzen A."/>
            <person name="Malagnac F."/>
            <person name="Mello A."/>
            <person name="Molinier V."/>
            <person name="Miyauchi S."/>
            <person name="Poulain J."/>
            <person name="Riccioni C."/>
            <person name="Rubini A."/>
            <person name="Sitrit Y."/>
            <person name="Splivallo R."/>
            <person name="Traeger S."/>
            <person name="Wang M."/>
            <person name="Zifcakova L."/>
            <person name="Wipf D."/>
            <person name="Zambonelli A."/>
            <person name="Paolocci F."/>
            <person name="Nowrousian M."/>
            <person name="Ottonello S."/>
            <person name="Baldrian P."/>
            <person name="Spatafora J.W."/>
            <person name="Henrissat B."/>
            <person name="Nagy L.G."/>
            <person name="Aury J.M."/>
            <person name="Wincker P."/>
            <person name="Grigoriev I.V."/>
            <person name="Bonfante P."/>
            <person name="Martin F.M."/>
        </authorList>
    </citation>
    <scope>NUCLEOTIDE SEQUENCE [LARGE SCALE GENOMIC DNA]</scope>
    <source>
        <strain evidence="3 4">CCBAS932</strain>
    </source>
</reference>
<protein>
    <submittedName>
        <fullName evidence="3">Uncharacterized protein</fullName>
    </submittedName>
</protein>
<feature type="region of interest" description="Disordered" evidence="1">
    <location>
        <begin position="157"/>
        <end position="274"/>
    </location>
</feature>
<evidence type="ECO:0000256" key="2">
    <source>
        <dbReference type="SAM" id="Phobius"/>
    </source>
</evidence>
<dbReference type="InParanoid" id="A0A3N4KAR2"/>
<dbReference type="AlphaFoldDB" id="A0A3N4KAR2"/>
<name>A0A3N4KAR2_9PEZI</name>
<dbReference type="STRING" id="1392247.A0A3N4KAR2"/>
<feature type="compositionally biased region" description="Basic and acidic residues" evidence="1">
    <location>
        <begin position="262"/>
        <end position="274"/>
    </location>
</feature>
<keyword evidence="2" id="KW-0472">Membrane</keyword>
<feature type="transmembrane region" description="Helical" evidence="2">
    <location>
        <begin position="81"/>
        <end position="114"/>
    </location>
</feature>
<keyword evidence="2" id="KW-0812">Transmembrane</keyword>
<dbReference type="OrthoDB" id="5349342at2759"/>
<accession>A0A3N4KAR2</accession>
<evidence type="ECO:0000313" key="3">
    <source>
        <dbReference type="EMBL" id="RPB07573.1"/>
    </source>
</evidence>
<dbReference type="Pfam" id="PF16015">
    <property type="entry name" value="Promethin"/>
    <property type="match status" value="1"/>
</dbReference>
<keyword evidence="4" id="KW-1185">Reference proteome</keyword>
<sequence>MSFIHYQSIYRPPTNQFDSTVRIRHLTIQTYLPAMASYMRSAVSYMGAQFDSKVADQDARERFYRNAVVFSRHQPFLASFIAIQLLFGILPVLGLLGFALGVIGVAVGFIAFWVGVGLCIMLSALAFTATIATCIWASLITTLLFFRWGINTFLSTPASTSPSTPQKKKQEETSQKRVEAERNGTYDQKENRSPSEVPIKTEEPEDDGNQKVYGGLADTSSEEDGDSTAPLASYDANGLSQSTNCVKSEDLKAAYTPEVMSDAEKMRRDIERSL</sequence>
<dbReference type="Proteomes" id="UP000277580">
    <property type="component" value="Unassembled WGS sequence"/>
</dbReference>